<dbReference type="InterPro" id="IPR027417">
    <property type="entry name" value="P-loop_NTPase"/>
</dbReference>
<dbReference type="SUPFAM" id="SSF52540">
    <property type="entry name" value="P-loop containing nucleoside triphosphate hydrolases"/>
    <property type="match status" value="1"/>
</dbReference>
<dbReference type="SMART" id="SM00862">
    <property type="entry name" value="Trans_reg_C"/>
    <property type="match status" value="1"/>
</dbReference>
<dbReference type="AlphaFoldDB" id="A0A5C1NHF7"/>
<sequence length="513" mass="58460">MKAQVQLSSYENQPKSITGCNTTRPDFFTVDHKAQKSTGCHPGTRMENISGMEDRKDEAFIFGDFTLYPQRRLLLKKGKKIPIRNRTLGLLIILVERAGEIVNQDELMLLGWPRVVVDRVNLRVQIHALRKIIESKDSIITVSGYGYYFAKDVARHEVTDDFSDAKISYEELSFSLNEIVGREEELKKVMSRFEDHRLISLVGPGGVGKSCVASAITKTMMTLPFFHSVFIDVPSLMKGEKIAESIASQLTKNETYTSPFEIIVESMSKHAFFLVLDGCEYRLEEASKLVDFLLNRVPQCHILVTSREPLFVDGEVLHQLSPLSVPSEHLDSEEILTYPAVRLFIERASTYLTELELHSRDILKVGAITRKLDGLPLAIEIVASKIAIFGLNELETLIDGVFLLRMSGRRTAQPRHYTLGNMLEWSYNMLTANEKWLLGQLASFKKFTSLDDIIQSVDTQDIEIAELHFLVESLASKSMLSIKRDNLKRYYYMLEATKIFMHEKLSHKKQILK</sequence>
<dbReference type="Pfam" id="PF00931">
    <property type="entry name" value="NB-ARC"/>
    <property type="match status" value="1"/>
</dbReference>
<evidence type="ECO:0000259" key="3">
    <source>
        <dbReference type="PROSITE" id="PS51755"/>
    </source>
</evidence>
<dbReference type="InterPro" id="IPR002182">
    <property type="entry name" value="NB-ARC"/>
</dbReference>
<name>A0A5C1NHF7_9GAMM</name>
<dbReference type="SUPFAM" id="SSF46894">
    <property type="entry name" value="C-terminal effector domain of the bipartite response regulators"/>
    <property type="match status" value="1"/>
</dbReference>
<dbReference type="Proteomes" id="UP000324285">
    <property type="component" value="Chromosome"/>
</dbReference>
<dbReference type="PANTHER" id="PTHR47691:SF3">
    <property type="entry name" value="HTH-TYPE TRANSCRIPTIONAL REGULATOR RV0890C-RELATED"/>
    <property type="match status" value="1"/>
</dbReference>
<evidence type="ECO:0000313" key="5">
    <source>
        <dbReference type="Proteomes" id="UP000324285"/>
    </source>
</evidence>
<evidence type="ECO:0000256" key="2">
    <source>
        <dbReference type="PROSITE-ProRule" id="PRU01091"/>
    </source>
</evidence>
<dbReference type="InterPro" id="IPR001867">
    <property type="entry name" value="OmpR/PhoB-type_DNA-bd"/>
</dbReference>
<dbReference type="CDD" id="cd00383">
    <property type="entry name" value="trans_reg_C"/>
    <property type="match status" value="1"/>
</dbReference>
<evidence type="ECO:0000256" key="1">
    <source>
        <dbReference type="ARBA" id="ARBA00023125"/>
    </source>
</evidence>
<protein>
    <submittedName>
        <fullName evidence="4">Winged helix-turn-helix domain-containing protein</fullName>
    </submittedName>
</protein>
<dbReference type="GO" id="GO:0043531">
    <property type="term" value="F:ADP binding"/>
    <property type="evidence" value="ECO:0007669"/>
    <property type="project" value="InterPro"/>
</dbReference>
<dbReference type="PROSITE" id="PS51755">
    <property type="entry name" value="OMPR_PHOB"/>
    <property type="match status" value="1"/>
</dbReference>
<gene>
    <name evidence="4" type="ORF">E4T21_12430</name>
</gene>
<dbReference type="Gene3D" id="1.10.10.10">
    <property type="entry name" value="Winged helix-like DNA-binding domain superfamily/Winged helix DNA-binding domain"/>
    <property type="match status" value="1"/>
</dbReference>
<feature type="domain" description="OmpR/PhoB-type" evidence="3">
    <location>
        <begin position="57"/>
        <end position="151"/>
    </location>
</feature>
<dbReference type="PANTHER" id="PTHR47691">
    <property type="entry name" value="REGULATOR-RELATED"/>
    <property type="match status" value="1"/>
</dbReference>
<organism evidence="4 5">
    <name type="scientific">Halomonas binhaiensis</name>
    <dbReference type="NCBI Taxonomy" id="2562282"/>
    <lineage>
        <taxon>Bacteria</taxon>
        <taxon>Pseudomonadati</taxon>
        <taxon>Pseudomonadota</taxon>
        <taxon>Gammaproteobacteria</taxon>
        <taxon>Oceanospirillales</taxon>
        <taxon>Halomonadaceae</taxon>
        <taxon>Halomonas</taxon>
    </lineage>
</organism>
<evidence type="ECO:0000313" key="4">
    <source>
        <dbReference type="EMBL" id="QEM82261.1"/>
    </source>
</evidence>
<dbReference type="Pfam" id="PF00486">
    <property type="entry name" value="Trans_reg_C"/>
    <property type="match status" value="1"/>
</dbReference>
<dbReference type="OrthoDB" id="5693682at2"/>
<proteinExistence type="predicted"/>
<dbReference type="EMBL" id="CP038437">
    <property type="protein sequence ID" value="QEM82261.1"/>
    <property type="molecule type" value="Genomic_DNA"/>
</dbReference>
<dbReference type="GO" id="GO:0003677">
    <property type="term" value="F:DNA binding"/>
    <property type="evidence" value="ECO:0007669"/>
    <property type="project" value="UniProtKB-UniRule"/>
</dbReference>
<feature type="DNA-binding region" description="OmpR/PhoB-type" evidence="2">
    <location>
        <begin position="57"/>
        <end position="151"/>
    </location>
</feature>
<dbReference type="GO" id="GO:0000160">
    <property type="term" value="P:phosphorelay signal transduction system"/>
    <property type="evidence" value="ECO:0007669"/>
    <property type="project" value="InterPro"/>
</dbReference>
<accession>A0A5C1NHF7</accession>
<dbReference type="PRINTS" id="PR00364">
    <property type="entry name" value="DISEASERSIST"/>
</dbReference>
<dbReference type="InterPro" id="IPR036388">
    <property type="entry name" value="WH-like_DNA-bd_sf"/>
</dbReference>
<reference evidence="4" key="1">
    <citation type="submission" date="2021-02" db="EMBL/GenBank/DDBJ databases">
        <title>Strain Y2R2, a novel species of the genus Halomonas.</title>
        <authorList>
            <person name="Huang H."/>
        </authorList>
    </citation>
    <scope>NUCLEOTIDE SEQUENCE</scope>
    <source>
        <strain evidence="4">Y2R2</strain>
    </source>
</reference>
<dbReference type="RefSeq" id="WP_149285323.1">
    <property type="nucleotide sequence ID" value="NZ_CP038437.2"/>
</dbReference>
<dbReference type="InterPro" id="IPR016032">
    <property type="entry name" value="Sig_transdc_resp-reg_C-effctor"/>
</dbReference>
<dbReference type="Gene3D" id="3.40.50.300">
    <property type="entry name" value="P-loop containing nucleotide triphosphate hydrolases"/>
    <property type="match status" value="1"/>
</dbReference>
<dbReference type="GO" id="GO:0006355">
    <property type="term" value="P:regulation of DNA-templated transcription"/>
    <property type="evidence" value="ECO:0007669"/>
    <property type="project" value="InterPro"/>
</dbReference>
<keyword evidence="5" id="KW-1185">Reference proteome</keyword>
<keyword evidence="1 2" id="KW-0238">DNA-binding</keyword>
<dbReference type="KEGG" id="hbh:E4T21_12430"/>